<organism evidence="2 3">
    <name type="scientific">Archangium gephyra</name>
    <dbReference type="NCBI Taxonomy" id="48"/>
    <lineage>
        <taxon>Bacteria</taxon>
        <taxon>Pseudomonadati</taxon>
        <taxon>Myxococcota</taxon>
        <taxon>Myxococcia</taxon>
        <taxon>Myxococcales</taxon>
        <taxon>Cystobacterineae</taxon>
        <taxon>Archangiaceae</taxon>
        <taxon>Archangium</taxon>
    </lineage>
</organism>
<keyword evidence="1" id="KW-0732">Signal</keyword>
<comment type="caution">
    <text evidence="2">The sequence shown here is derived from an EMBL/GenBank/DDBJ whole genome shotgun (WGS) entry which is preliminary data.</text>
</comment>
<reference evidence="2 3" key="1">
    <citation type="submission" date="2017-08" db="EMBL/GenBank/DDBJ databases">
        <title>Infants hospitalized years apart are colonized by the same room-sourced microbial strains.</title>
        <authorList>
            <person name="Brooks B."/>
            <person name="Olm M.R."/>
            <person name="Firek B.A."/>
            <person name="Baker R."/>
            <person name="Thomas B.C."/>
            <person name="Morowitz M.J."/>
            <person name="Banfield J.F."/>
        </authorList>
    </citation>
    <scope>NUCLEOTIDE SEQUENCE [LARGE SCALE GENOMIC DNA]</scope>
    <source>
        <strain evidence="2">S2_003_000_R2_14</strain>
    </source>
</reference>
<evidence type="ECO:0000313" key="3">
    <source>
        <dbReference type="Proteomes" id="UP000249061"/>
    </source>
</evidence>
<evidence type="ECO:0000256" key="1">
    <source>
        <dbReference type="SAM" id="SignalP"/>
    </source>
</evidence>
<protein>
    <recommendedName>
        <fullName evidence="4">Lipoprotein</fullName>
    </recommendedName>
</protein>
<dbReference type="EMBL" id="QFQP01000067">
    <property type="protein sequence ID" value="PZR03952.1"/>
    <property type="molecule type" value="Genomic_DNA"/>
</dbReference>
<gene>
    <name evidence="2" type="ORF">DI536_35060</name>
</gene>
<evidence type="ECO:0000313" key="2">
    <source>
        <dbReference type="EMBL" id="PZR03952.1"/>
    </source>
</evidence>
<dbReference type="Proteomes" id="UP000249061">
    <property type="component" value="Unassembled WGS sequence"/>
</dbReference>
<accession>A0A2W5SM08</accession>
<feature type="chain" id="PRO_5015915777" description="Lipoprotein" evidence="1">
    <location>
        <begin position="20"/>
        <end position="247"/>
    </location>
</feature>
<name>A0A2W5SM08_9BACT</name>
<feature type="signal peptide" evidence="1">
    <location>
        <begin position="1"/>
        <end position="19"/>
    </location>
</feature>
<sequence length="247" mass="26545">MKRALLPMLLLACAGPQKAKPTDRFDLAAAQRVTAALERMPTCEPGVDVGALELGGACTLMQCTPTVTDNAMSMLPVCCNSCSWDAALVNARGVKTRLDAARVREVFDLGDTSYECEFRKWRELLSHDAFSLSGTACKAPLTPDVTAAAGVKKVVARLPKCQAGTDVGRLVIKPTMCTRMFCNRACCNQCGWEAKFEGMSGDSQPVDSARVKELLKLGDSSLDCEVKAWAAAVENESISLEQSCVVR</sequence>
<dbReference type="AlphaFoldDB" id="A0A2W5SM08"/>
<proteinExistence type="predicted"/>
<evidence type="ECO:0008006" key="4">
    <source>
        <dbReference type="Google" id="ProtNLM"/>
    </source>
</evidence>